<organism evidence="2 3">
    <name type="scientific">Streptomyces kasugaensis</name>
    <dbReference type="NCBI Taxonomy" id="1946"/>
    <lineage>
        <taxon>Bacteria</taxon>
        <taxon>Bacillati</taxon>
        <taxon>Actinomycetota</taxon>
        <taxon>Actinomycetes</taxon>
        <taxon>Kitasatosporales</taxon>
        <taxon>Streptomycetaceae</taxon>
        <taxon>Streptomyces</taxon>
    </lineage>
</organism>
<keyword evidence="1" id="KW-0732">Signal</keyword>
<dbReference type="EMBL" id="SIXH01000203">
    <property type="protein sequence ID" value="TBO57670.1"/>
    <property type="molecule type" value="Genomic_DNA"/>
</dbReference>
<evidence type="ECO:0000313" key="3">
    <source>
        <dbReference type="Proteomes" id="UP000292452"/>
    </source>
</evidence>
<proteinExistence type="predicted"/>
<protein>
    <recommendedName>
        <fullName evidence="4">Secreted protein</fullName>
    </recommendedName>
</protein>
<dbReference type="OrthoDB" id="4303023at2"/>
<dbReference type="AlphaFoldDB" id="A0A4Q9HU11"/>
<keyword evidence="3" id="KW-1185">Reference proteome</keyword>
<evidence type="ECO:0000313" key="2">
    <source>
        <dbReference type="EMBL" id="TBO57670.1"/>
    </source>
</evidence>
<accession>A0A4Q9HU11</accession>
<evidence type="ECO:0008006" key="4">
    <source>
        <dbReference type="Google" id="ProtNLM"/>
    </source>
</evidence>
<reference evidence="2 3" key="1">
    <citation type="submission" date="2019-02" db="EMBL/GenBank/DDBJ databases">
        <title>Draft Genome Sequence of Streptomyces sp. AM-2504, identified by 16S rRNA comparative analysis as a Streptomyces Kasugaensis strain.</title>
        <authorList>
            <person name="Napolioni V."/>
            <person name="Giuliodori A.M."/>
            <person name="Spurio R."/>
            <person name="Fabbretti A."/>
        </authorList>
    </citation>
    <scope>NUCLEOTIDE SEQUENCE [LARGE SCALE GENOMIC DNA]</scope>
    <source>
        <strain evidence="2 3">AM-2504</strain>
    </source>
</reference>
<feature type="chain" id="PRO_5020256338" description="Secreted protein" evidence="1">
    <location>
        <begin position="28"/>
        <end position="99"/>
    </location>
</feature>
<sequence length="99" mass="9951">MISTRRMYAALALTIGASGLAAPSASAASAAAPAPKLPSVSVLGELDSLGVTPVPAAYRGQLPTVTGQLMGLQHLHDLSELHQLTDLVAPVTGLLPTLA</sequence>
<name>A0A4Q9HU11_STRKA</name>
<gene>
    <name evidence="2" type="ORF">EYS09_21525</name>
</gene>
<feature type="signal peptide" evidence="1">
    <location>
        <begin position="1"/>
        <end position="27"/>
    </location>
</feature>
<dbReference type="Proteomes" id="UP000292452">
    <property type="component" value="Unassembled WGS sequence"/>
</dbReference>
<comment type="caution">
    <text evidence="2">The sequence shown here is derived from an EMBL/GenBank/DDBJ whole genome shotgun (WGS) entry which is preliminary data.</text>
</comment>
<evidence type="ECO:0000256" key="1">
    <source>
        <dbReference type="SAM" id="SignalP"/>
    </source>
</evidence>